<evidence type="ECO:0000313" key="3">
    <source>
        <dbReference type="Proteomes" id="UP000186583"/>
    </source>
</evidence>
<name>A0A1Q8RYR0_9PEZI</name>
<feature type="region of interest" description="Disordered" evidence="1">
    <location>
        <begin position="159"/>
        <end position="178"/>
    </location>
</feature>
<feature type="region of interest" description="Disordered" evidence="1">
    <location>
        <begin position="336"/>
        <end position="359"/>
    </location>
</feature>
<feature type="compositionally biased region" description="Acidic residues" evidence="1">
    <location>
        <begin position="9"/>
        <end position="21"/>
    </location>
</feature>
<dbReference type="Proteomes" id="UP000186583">
    <property type="component" value="Unassembled WGS sequence"/>
</dbReference>
<feature type="compositionally biased region" description="Basic residues" evidence="1">
    <location>
        <begin position="508"/>
        <end position="519"/>
    </location>
</feature>
<dbReference type="AlphaFoldDB" id="A0A1Q8RYR0"/>
<feature type="region of interest" description="Disordered" evidence="1">
    <location>
        <begin position="1"/>
        <end position="153"/>
    </location>
</feature>
<protein>
    <recommendedName>
        <fullName evidence="4">AT hook domain-containing protein</fullName>
    </recommendedName>
</protein>
<comment type="caution">
    <text evidence="2">The sequence shown here is derived from an EMBL/GenBank/DDBJ whole genome shotgun (WGS) entry which is preliminary data.</text>
</comment>
<reference evidence="2 3" key="1">
    <citation type="submission" date="2016-11" db="EMBL/GenBank/DDBJ databases">
        <title>Draft Genome Assembly of Colletotrichum chlorophyti a pathogen of herbaceous plants.</title>
        <authorList>
            <person name="Gan P."/>
            <person name="Narusaka M."/>
            <person name="Tsushima A."/>
            <person name="Narusaka Y."/>
            <person name="Takano Y."/>
            <person name="Shirasu K."/>
        </authorList>
    </citation>
    <scope>NUCLEOTIDE SEQUENCE [LARGE SCALE GENOMIC DNA]</scope>
    <source>
        <strain evidence="2 3">NTL11</strain>
    </source>
</reference>
<feature type="compositionally biased region" description="Polar residues" evidence="1">
    <location>
        <begin position="480"/>
        <end position="489"/>
    </location>
</feature>
<evidence type="ECO:0008006" key="4">
    <source>
        <dbReference type="Google" id="ProtNLM"/>
    </source>
</evidence>
<organism evidence="2 3">
    <name type="scientific">Colletotrichum chlorophyti</name>
    <dbReference type="NCBI Taxonomy" id="708187"/>
    <lineage>
        <taxon>Eukaryota</taxon>
        <taxon>Fungi</taxon>
        <taxon>Dikarya</taxon>
        <taxon>Ascomycota</taxon>
        <taxon>Pezizomycotina</taxon>
        <taxon>Sordariomycetes</taxon>
        <taxon>Hypocreomycetidae</taxon>
        <taxon>Glomerellales</taxon>
        <taxon>Glomerellaceae</taxon>
        <taxon>Colletotrichum</taxon>
    </lineage>
</organism>
<accession>A0A1Q8RYR0</accession>
<feature type="region of interest" description="Disordered" evidence="1">
    <location>
        <begin position="444"/>
        <end position="593"/>
    </location>
</feature>
<evidence type="ECO:0000256" key="1">
    <source>
        <dbReference type="SAM" id="MobiDB-lite"/>
    </source>
</evidence>
<sequence>MAPPRIIADSDDSDEGFDTEDSPVKPRTPHTTSDGRSFDPGSIATGSTDPQFFQAIYSEQRAANDTLLYNERSSIPDGAASDSSSTRVKTQVNKDDTNSSLTSTTDPAMGFNRATRAKRTEAEELTHVTTPSMSKNETRKDMWDVPSSPPDNRTAAVTVLANNKTPKSNGLKRKRGNNVEFTSPLAVEMPSQGSTQPFDITPAGRASAGFITAKKRQRNDDSKLPMPTDDDVDLVVVPHSTAAPSFGDSSSGLTSGALCIEPRTLSASQRLEYEYYSVDPTPEEPGFALAQRSTHQTATRSSGATTIAYSTPSQTRVTGLLSAPLADTSLGSISEQMHGDDGGNQEQTRHPGTIFEPQSSPDIISAATTLRKTTSKLNDQSLRATESYQADDGWNSDDVGLHREMYKPRLSRRRVNNVSQQVEVESVEEAQTPVADTNPIASLVIEEPPSASSPVPKKRGRPKKAERVADPSPSMAADNTLMSRPTGISDTLPGVAQEDVQTVATQQAKKKRGRPKRAGRTATPIVQQEAGKQDAAGAEFDGDAKESSSMSGEHMNDFQSDKRQGPVADALETVSETLLAAHGPQKRDKARVLQSSTPNMALKADRDGMSPQGVATERNVVAEYDMLPKNIEHKQEAVVKSKKPSLTTPALSQVGKPLYRVGLSRRSRIAPLLKSLKK</sequence>
<feature type="compositionally biased region" description="Polar residues" evidence="1">
    <location>
        <begin position="81"/>
        <end position="91"/>
    </location>
</feature>
<dbReference type="STRING" id="708187.A0A1Q8RYR0"/>
<feature type="compositionally biased region" description="Basic and acidic residues" evidence="1">
    <location>
        <begin position="554"/>
        <end position="564"/>
    </location>
</feature>
<evidence type="ECO:0000313" key="2">
    <source>
        <dbReference type="EMBL" id="OLN92239.1"/>
    </source>
</evidence>
<dbReference type="OrthoDB" id="5404794at2759"/>
<dbReference type="EMBL" id="MPGH01000060">
    <property type="protein sequence ID" value="OLN92239.1"/>
    <property type="molecule type" value="Genomic_DNA"/>
</dbReference>
<feature type="region of interest" description="Disordered" evidence="1">
    <location>
        <begin position="210"/>
        <end position="231"/>
    </location>
</feature>
<proteinExistence type="predicted"/>
<keyword evidence="3" id="KW-1185">Reference proteome</keyword>
<gene>
    <name evidence="2" type="ORF">CCHL11_01368</name>
</gene>